<dbReference type="Proteomes" id="UP001597090">
    <property type="component" value="Unassembled WGS sequence"/>
</dbReference>
<keyword evidence="2" id="KW-1185">Reference proteome</keyword>
<protein>
    <recommendedName>
        <fullName evidence="3">DUF4124 domain-containing protein</fullName>
    </recommendedName>
</protein>
<evidence type="ECO:0000313" key="2">
    <source>
        <dbReference type="Proteomes" id="UP001597090"/>
    </source>
</evidence>
<evidence type="ECO:0008006" key="3">
    <source>
        <dbReference type="Google" id="ProtNLM"/>
    </source>
</evidence>
<comment type="caution">
    <text evidence="1">The sequence shown here is derived from an EMBL/GenBank/DDBJ whole genome shotgun (WGS) entry which is preliminary data.</text>
</comment>
<gene>
    <name evidence="1" type="ORF">ACFQZQ_08170</name>
</gene>
<dbReference type="EMBL" id="JBHTIH010000003">
    <property type="protein sequence ID" value="MFD0739251.1"/>
    <property type="molecule type" value="Genomic_DNA"/>
</dbReference>
<accession>A0ABW2YRL4</accession>
<evidence type="ECO:0000313" key="1">
    <source>
        <dbReference type="EMBL" id="MFD0739251.1"/>
    </source>
</evidence>
<name>A0ABW2YRL4_9GAMM</name>
<reference evidence="2" key="1">
    <citation type="journal article" date="2019" name="Int. J. Syst. Evol. Microbiol.">
        <title>The Global Catalogue of Microorganisms (GCM) 10K type strain sequencing project: providing services to taxonomists for standard genome sequencing and annotation.</title>
        <authorList>
            <consortium name="The Broad Institute Genomics Platform"/>
            <consortium name="The Broad Institute Genome Sequencing Center for Infectious Disease"/>
            <person name="Wu L."/>
            <person name="Ma J."/>
        </authorList>
    </citation>
    <scope>NUCLEOTIDE SEQUENCE [LARGE SCALE GENOMIC DNA]</scope>
    <source>
        <strain evidence="2">CCUG 55491</strain>
    </source>
</reference>
<sequence length="179" mass="19493">MLLFVLLLAGACWPGVAHSQIRRCAGPDGTSIFTDRRCQDIGSVERLPREPASGAAGASRIYSRGCARNLQDLVYELTTAIDSKDANRLASVYHWPGMSGSTGYQVLARLDGIVRRPLVDIVPVMPASPDGVDGDLYPQTSVRRAPVALRVEQTLANGSTPSRTVFGLQRHFGCWWVRL</sequence>
<proteinExistence type="predicted"/>
<organism evidence="1 2">
    <name type="scientific">Lysobacter koreensis</name>
    <dbReference type="NCBI Taxonomy" id="266122"/>
    <lineage>
        <taxon>Bacteria</taxon>
        <taxon>Pseudomonadati</taxon>
        <taxon>Pseudomonadota</taxon>
        <taxon>Gammaproteobacteria</taxon>
        <taxon>Lysobacterales</taxon>
        <taxon>Lysobacteraceae</taxon>
        <taxon>Lysobacter</taxon>
    </lineage>
</organism>